<proteinExistence type="predicted"/>
<feature type="region of interest" description="Disordered" evidence="1">
    <location>
        <begin position="68"/>
        <end position="96"/>
    </location>
</feature>
<protein>
    <recommendedName>
        <fullName evidence="4">Polyketide cyclase/dehydrase</fullName>
    </recommendedName>
</protein>
<feature type="region of interest" description="Disordered" evidence="1">
    <location>
        <begin position="1"/>
        <end position="20"/>
    </location>
</feature>
<name>A0ABR4CLY9_9HELO</name>
<comment type="caution">
    <text evidence="2">The sequence shown here is derived from an EMBL/GenBank/DDBJ whole genome shotgun (WGS) entry which is preliminary data.</text>
</comment>
<gene>
    <name evidence="2" type="ORF">VTL71DRAFT_13795</name>
</gene>
<organism evidence="2 3">
    <name type="scientific">Oculimacula yallundae</name>
    <dbReference type="NCBI Taxonomy" id="86028"/>
    <lineage>
        <taxon>Eukaryota</taxon>
        <taxon>Fungi</taxon>
        <taxon>Dikarya</taxon>
        <taxon>Ascomycota</taxon>
        <taxon>Pezizomycotina</taxon>
        <taxon>Leotiomycetes</taxon>
        <taxon>Helotiales</taxon>
        <taxon>Ploettnerulaceae</taxon>
        <taxon>Oculimacula</taxon>
    </lineage>
</organism>
<accession>A0ABR4CLY9</accession>
<reference evidence="2 3" key="1">
    <citation type="journal article" date="2024" name="Commun. Biol.">
        <title>Comparative genomic analysis of thermophilic fungi reveals convergent evolutionary adaptations and gene losses.</title>
        <authorList>
            <person name="Steindorff A.S."/>
            <person name="Aguilar-Pontes M.V."/>
            <person name="Robinson A.J."/>
            <person name="Andreopoulos B."/>
            <person name="LaButti K."/>
            <person name="Kuo A."/>
            <person name="Mondo S."/>
            <person name="Riley R."/>
            <person name="Otillar R."/>
            <person name="Haridas S."/>
            <person name="Lipzen A."/>
            <person name="Grimwood J."/>
            <person name="Schmutz J."/>
            <person name="Clum A."/>
            <person name="Reid I.D."/>
            <person name="Moisan M.C."/>
            <person name="Butler G."/>
            <person name="Nguyen T.T.M."/>
            <person name="Dewar K."/>
            <person name="Conant G."/>
            <person name="Drula E."/>
            <person name="Henrissat B."/>
            <person name="Hansel C."/>
            <person name="Singer S."/>
            <person name="Hutchinson M.I."/>
            <person name="de Vries R.P."/>
            <person name="Natvig D.O."/>
            <person name="Powell A.J."/>
            <person name="Tsang A."/>
            <person name="Grigoriev I.V."/>
        </authorList>
    </citation>
    <scope>NUCLEOTIDE SEQUENCE [LARGE SCALE GENOMIC DNA]</scope>
    <source>
        <strain evidence="2 3">CBS 494.80</strain>
    </source>
</reference>
<keyword evidence="3" id="KW-1185">Reference proteome</keyword>
<evidence type="ECO:0008006" key="4">
    <source>
        <dbReference type="Google" id="ProtNLM"/>
    </source>
</evidence>
<evidence type="ECO:0000313" key="3">
    <source>
        <dbReference type="Proteomes" id="UP001595075"/>
    </source>
</evidence>
<dbReference type="EMBL" id="JAZHXI010000006">
    <property type="protein sequence ID" value="KAL2070769.1"/>
    <property type="molecule type" value="Genomic_DNA"/>
</dbReference>
<feature type="compositionally biased region" description="Low complexity" evidence="1">
    <location>
        <begin position="68"/>
        <end position="82"/>
    </location>
</feature>
<sequence>MSAPKAAASSGSILPAPLPTPTHSTGLSWTVHVKTFIPSVSPDDVLGVIRDTSTWEKWNGFTPFFELSPSSSPATSTAATSPDQLPHPGSEAGLSTEKEGWLNLGSRGTMSVFMSGNGLAPGSKEIKSRKQVIVVSVLEPLSSSPSASSSSSKGYRIAWIAEGYAHWQLHSERVTELTETTDEEGRTGTEYLCWESFGGLLAPVVRLAVGGQLKERFGDYANGLREFCVDGKGKTGGE</sequence>
<dbReference type="Proteomes" id="UP001595075">
    <property type="component" value="Unassembled WGS sequence"/>
</dbReference>
<evidence type="ECO:0000256" key="1">
    <source>
        <dbReference type="SAM" id="MobiDB-lite"/>
    </source>
</evidence>
<evidence type="ECO:0000313" key="2">
    <source>
        <dbReference type="EMBL" id="KAL2070769.1"/>
    </source>
</evidence>